<evidence type="ECO:0000313" key="13">
    <source>
        <dbReference type="EMBL" id="SMF95466.1"/>
    </source>
</evidence>
<dbReference type="InterPro" id="IPR051315">
    <property type="entry name" value="Bact_Chemotaxis_CheA"/>
</dbReference>
<dbReference type="Pfam" id="PF02518">
    <property type="entry name" value="HATPase_c"/>
    <property type="match status" value="1"/>
</dbReference>
<sequence length="714" mass="80071">MMSAPDSQRFLGKYREIIVAVAFFLIFDLAVLILNFYISYKISESAVEINLAGRQRMLSQRMTKELLIGLQDAQQLQDVNGSIEKIYASALGFNQTLQAFRQGGTVVSADNQPATLKAVAIPAAQDVLARADRLWQPLFQRILTVKRTNDDIRALFNAHLLGAEEAQDKSAERELTLEAAVRYAQVYNLDLLDLMNQFTNQLESAANQRANTLRQVQTAGILLALLNFGFILFKFIRRLLENDQRVEKARQETSEILGTVREGLFLLGQDFSIGSQYSTSLAAILGRPIKAGDDLRTLLADMVSPESLKAATEYIGLLLGDRVKESLVQDLNPLVNLPVQLADAQGHSRQRYLSLYFNRVLEHGKIVHLLVTVFDVTTQVRLEQELAAAKQKAKAEMEVLLDLLKVNPAHLKHYLGRAESELLGINDQLRNIENSRDYRQTINQIFRQTHTLKGEAAALGLGIFEDLAQRFEDMLSELRGKSTVLGRDLLALPLPLDDFLNRIGQVRELSRRLSDLQAAFSEPNEPELVRNMTALAQRIAEDHAKQVDLETDLALMAVLPPKIRHGLNDIALQLLRNAIVHGIESRSERLIWNKAVTGTVQVFLKQREDEYEFVMRDDGRGLIAEDIRAELLRRGLYTEAQLREFDDNQVVMKIFEPGFSTADSVGRDAGHGVGLDVVKHMIGELGARLSIATEKYSYTQFSICFPVPAEEATA</sequence>
<evidence type="ECO:0000256" key="2">
    <source>
        <dbReference type="ARBA" id="ARBA00004141"/>
    </source>
</evidence>
<dbReference type="SUPFAM" id="SSF47226">
    <property type="entry name" value="Histidine-containing phosphotransfer domain, HPT domain"/>
    <property type="match status" value="1"/>
</dbReference>
<proteinExistence type="predicted"/>
<feature type="modified residue" description="Phosphohistidine" evidence="8">
    <location>
        <position position="450"/>
    </location>
</feature>
<dbReference type="Gene3D" id="1.20.120.160">
    <property type="entry name" value="HPT domain"/>
    <property type="match status" value="1"/>
</dbReference>
<organism evidence="13 14">
    <name type="scientific">Methylomagnum ishizawai</name>
    <dbReference type="NCBI Taxonomy" id="1760988"/>
    <lineage>
        <taxon>Bacteria</taxon>
        <taxon>Pseudomonadati</taxon>
        <taxon>Pseudomonadota</taxon>
        <taxon>Gammaproteobacteria</taxon>
        <taxon>Methylococcales</taxon>
        <taxon>Methylococcaceae</taxon>
        <taxon>Methylomagnum</taxon>
    </lineage>
</organism>
<gene>
    <name evidence="13" type="ORF">SAMN02949497_2830</name>
</gene>
<dbReference type="InterPro" id="IPR005467">
    <property type="entry name" value="His_kinase_dom"/>
</dbReference>
<dbReference type="SMART" id="SM00073">
    <property type="entry name" value="HPT"/>
    <property type="match status" value="1"/>
</dbReference>
<dbReference type="InterPro" id="IPR008207">
    <property type="entry name" value="Sig_transdc_His_kin_Hpt_dom"/>
</dbReference>
<protein>
    <recommendedName>
        <fullName evidence="3">histidine kinase</fullName>
        <ecNumber evidence="3">2.7.13.3</ecNumber>
    </recommendedName>
</protein>
<dbReference type="CDD" id="cd00088">
    <property type="entry name" value="HPT"/>
    <property type="match status" value="1"/>
</dbReference>
<dbReference type="PRINTS" id="PR00344">
    <property type="entry name" value="BCTRLSENSOR"/>
</dbReference>
<keyword evidence="8" id="KW-0597">Phosphoprotein</keyword>
<feature type="coiled-coil region" evidence="9">
    <location>
        <begin position="379"/>
        <end position="435"/>
    </location>
</feature>
<keyword evidence="6" id="KW-0902">Two-component regulatory system</keyword>
<evidence type="ECO:0000259" key="11">
    <source>
        <dbReference type="PROSITE" id="PS50109"/>
    </source>
</evidence>
<dbReference type="SMART" id="SM00387">
    <property type="entry name" value="HATPase_c"/>
    <property type="match status" value="1"/>
</dbReference>
<reference evidence="13 14" key="1">
    <citation type="submission" date="2016-12" db="EMBL/GenBank/DDBJ databases">
        <authorList>
            <person name="Song W.-J."/>
            <person name="Kurnit D.M."/>
        </authorList>
    </citation>
    <scope>NUCLEOTIDE SEQUENCE [LARGE SCALE GENOMIC DNA]</scope>
    <source>
        <strain evidence="13 14">175</strain>
    </source>
</reference>
<keyword evidence="14" id="KW-1185">Reference proteome</keyword>
<dbReference type="InterPro" id="IPR036641">
    <property type="entry name" value="HPT_dom_sf"/>
</dbReference>
<comment type="catalytic activity">
    <reaction evidence="1">
        <text>ATP + protein L-histidine = ADP + protein N-phospho-L-histidine.</text>
        <dbReference type="EC" id="2.7.13.3"/>
    </reaction>
</comment>
<evidence type="ECO:0000256" key="10">
    <source>
        <dbReference type="SAM" id="Phobius"/>
    </source>
</evidence>
<evidence type="ECO:0000256" key="5">
    <source>
        <dbReference type="ARBA" id="ARBA00022989"/>
    </source>
</evidence>
<keyword evidence="7 10" id="KW-0472">Membrane</keyword>
<dbReference type="PANTHER" id="PTHR43395:SF10">
    <property type="entry name" value="CHEMOTAXIS PROTEIN CHEA"/>
    <property type="match status" value="1"/>
</dbReference>
<evidence type="ECO:0000256" key="7">
    <source>
        <dbReference type="ARBA" id="ARBA00023136"/>
    </source>
</evidence>
<dbReference type="InterPro" id="IPR029095">
    <property type="entry name" value="NarX-like_N"/>
</dbReference>
<dbReference type="InterPro" id="IPR004358">
    <property type="entry name" value="Sig_transdc_His_kin-like_C"/>
</dbReference>
<dbReference type="AlphaFoldDB" id="A0A1Y6CYU0"/>
<dbReference type="Pfam" id="PF13675">
    <property type="entry name" value="PilJ"/>
    <property type="match status" value="1"/>
</dbReference>
<dbReference type="Gene3D" id="3.30.450.20">
    <property type="entry name" value="PAS domain"/>
    <property type="match status" value="1"/>
</dbReference>
<dbReference type="Gene3D" id="3.30.565.10">
    <property type="entry name" value="Histidine kinase-like ATPase, C-terminal domain"/>
    <property type="match status" value="1"/>
</dbReference>
<dbReference type="SUPFAM" id="SSF55874">
    <property type="entry name" value="ATPase domain of HSP90 chaperone/DNA topoisomerase II/histidine kinase"/>
    <property type="match status" value="1"/>
</dbReference>
<dbReference type="OrthoDB" id="9803176at2"/>
<evidence type="ECO:0000256" key="1">
    <source>
        <dbReference type="ARBA" id="ARBA00000085"/>
    </source>
</evidence>
<dbReference type="InterPro" id="IPR036890">
    <property type="entry name" value="HATPase_C_sf"/>
</dbReference>
<evidence type="ECO:0000256" key="8">
    <source>
        <dbReference type="PROSITE-ProRule" id="PRU00110"/>
    </source>
</evidence>
<keyword evidence="4 10" id="KW-0812">Transmembrane</keyword>
<keyword evidence="9" id="KW-0175">Coiled coil</keyword>
<dbReference type="Proteomes" id="UP000192923">
    <property type="component" value="Unassembled WGS sequence"/>
</dbReference>
<accession>A0A1Y6CYU0</accession>
<dbReference type="PANTHER" id="PTHR43395">
    <property type="entry name" value="SENSOR HISTIDINE KINASE CHEA"/>
    <property type="match status" value="1"/>
</dbReference>
<evidence type="ECO:0000256" key="3">
    <source>
        <dbReference type="ARBA" id="ARBA00012438"/>
    </source>
</evidence>
<evidence type="ECO:0000259" key="12">
    <source>
        <dbReference type="PROSITE" id="PS50894"/>
    </source>
</evidence>
<feature type="domain" description="HPt" evidence="12">
    <location>
        <begin position="403"/>
        <end position="507"/>
    </location>
</feature>
<feature type="transmembrane region" description="Helical" evidence="10">
    <location>
        <begin position="17"/>
        <end position="38"/>
    </location>
</feature>
<dbReference type="EMBL" id="FXAM01000001">
    <property type="protein sequence ID" value="SMF95466.1"/>
    <property type="molecule type" value="Genomic_DNA"/>
</dbReference>
<evidence type="ECO:0000313" key="14">
    <source>
        <dbReference type="Proteomes" id="UP000192923"/>
    </source>
</evidence>
<comment type="subcellular location">
    <subcellularLocation>
        <location evidence="2">Membrane</location>
        <topology evidence="2">Multi-pass membrane protein</topology>
    </subcellularLocation>
</comment>
<dbReference type="PROSITE" id="PS50894">
    <property type="entry name" value="HPT"/>
    <property type="match status" value="1"/>
</dbReference>
<dbReference type="GO" id="GO:0016020">
    <property type="term" value="C:membrane"/>
    <property type="evidence" value="ECO:0007669"/>
    <property type="project" value="UniProtKB-SubCell"/>
</dbReference>
<dbReference type="EC" id="2.7.13.3" evidence="3"/>
<dbReference type="GO" id="GO:0000155">
    <property type="term" value="F:phosphorelay sensor kinase activity"/>
    <property type="evidence" value="ECO:0007669"/>
    <property type="project" value="UniProtKB-ARBA"/>
</dbReference>
<dbReference type="STRING" id="1760988.SAMN02949497_2830"/>
<evidence type="ECO:0000256" key="9">
    <source>
        <dbReference type="SAM" id="Coils"/>
    </source>
</evidence>
<evidence type="ECO:0000256" key="6">
    <source>
        <dbReference type="ARBA" id="ARBA00023012"/>
    </source>
</evidence>
<evidence type="ECO:0000256" key="4">
    <source>
        <dbReference type="ARBA" id="ARBA00022692"/>
    </source>
</evidence>
<name>A0A1Y6CYU0_9GAMM</name>
<dbReference type="InterPro" id="IPR003594">
    <property type="entry name" value="HATPase_dom"/>
</dbReference>
<dbReference type="PROSITE" id="PS50109">
    <property type="entry name" value="HIS_KIN"/>
    <property type="match status" value="1"/>
</dbReference>
<keyword evidence="5 10" id="KW-1133">Transmembrane helix</keyword>
<feature type="domain" description="Histidine kinase" evidence="11">
    <location>
        <begin position="466"/>
        <end position="709"/>
    </location>
</feature>
<dbReference type="RefSeq" id="WP_085213706.1">
    <property type="nucleotide sequence ID" value="NZ_FXAM01000001.1"/>
</dbReference>
<dbReference type="Pfam" id="PF01627">
    <property type="entry name" value="Hpt"/>
    <property type="match status" value="1"/>
</dbReference>